<protein>
    <submittedName>
        <fullName evidence="1">Uncharacterized protein</fullName>
    </submittedName>
</protein>
<keyword evidence="2" id="KW-1185">Reference proteome</keyword>
<gene>
    <name evidence="1" type="ORF">EJ02DRAFT_460831</name>
</gene>
<dbReference type="EMBL" id="ML976348">
    <property type="protein sequence ID" value="KAF1934894.1"/>
    <property type="molecule type" value="Genomic_DNA"/>
</dbReference>
<dbReference type="AlphaFoldDB" id="A0A6A5S5Y2"/>
<feature type="non-terminal residue" evidence="1">
    <location>
        <position position="1"/>
    </location>
</feature>
<sequence length="55" mass="5723">AGYKKSVSSNLAPITFALLSKKCLGQALLVRCLWAAKDSGSEPSPSLILSETPSS</sequence>
<organism evidence="1 2">
    <name type="scientific">Clathrospora elynae</name>
    <dbReference type="NCBI Taxonomy" id="706981"/>
    <lineage>
        <taxon>Eukaryota</taxon>
        <taxon>Fungi</taxon>
        <taxon>Dikarya</taxon>
        <taxon>Ascomycota</taxon>
        <taxon>Pezizomycotina</taxon>
        <taxon>Dothideomycetes</taxon>
        <taxon>Pleosporomycetidae</taxon>
        <taxon>Pleosporales</taxon>
        <taxon>Diademaceae</taxon>
        <taxon>Clathrospora</taxon>
    </lineage>
</organism>
<name>A0A6A5S5Y2_9PLEO</name>
<evidence type="ECO:0000313" key="1">
    <source>
        <dbReference type="EMBL" id="KAF1934894.1"/>
    </source>
</evidence>
<evidence type="ECO:0000313" key="2">
    <source>
        <dbReference type="Proteomes" id="UP000800038"/>
    </source>
</evidence>
<accession>A0A6A5S5Y2</accession>
<dbReference type="Proteomes" id="UP000800038">
    <property type="component" value="Unassembled WGS sequence"/>
</dbReference>
<proteinExistence type="predicted"/>
<reference evidence="1" key="1">
    <citation type="journal article" date="2020" name="Stud. Mycol.">
        <title>101 Dothideomycetes genomes: a test case for predicting lifestyles and emergence of pathogens.</title>
        <authorList>
            <person name="Haridas S."/>
            <person name="Albert R."/>
            <person name="Binder M."/>
            <person name="Bloem J."/>
            <person name="Labutti K."/>
            <person name="Salamov A."/>
            <person name="Andreopoulos B."/>
            <person name="Baker S."/>
            <person name="Barry K."/>
            <person name="Bills G."/>
            <person name="Bluhm B."/>
            <person name="Cannon C."/>
            <person name="Castanera R."/>
            <person name="Culley D."/>
            <person name="Daum C."/>
            <person name="Ezra D."/>
            <person name="Gonzalez J."/>
            <person name="Henrissat B."/>
            <person name="Kuo A."/>
            <person name="Liang C."/>
            <person name="Lipzen A."/>
            <person name="Lutzoni F."/>
            <person name="Magnuson J."/>
            <person name="Mondo S."/>
            <person name="Nolan M."/>
            <person name="Ohm R."/>
            <person name="Pangilinan J."/>
            <person name="Park H.-J."/>
            <person name="Ramirez L."/>
            <person name="Alfaro M."/>
            <person name="Sun H."/>
            <person name="Tritt A."/>
            <person name="Yoshinaga Y."/>
            <person name="Zwiers L.-H."/>
            <person name="Turgeon B."/>
            <person name="Goodwin S."/>
            <person name="Spatafora J."/>
            <person name="Crous P."/>
            <person name="Grigoriev I."/>
        </authorList>
    </citation>
    <scope>NUCLEOTIDE SEQUENCE</scope>
    <source>
        <strain evidence="1">CBS 161.51</strain>
    </source>
</reference>